<gene>
    <name evidence="1" type="ORF">GCL60_08650</name>
</gene>
<accession>A0A6N6VS28</accession>
<protein>
    <submittedName>
        <fullName evidence="1">Uncharacterized protein</fullName>
    </submittedName>
</protein>
<sequence>MKFKSIIISLFGRTISDRRDIIDSLTFISLTSSGRATFKEINSNKLNNKILKDFNNGMSKINKDQFYFDYLIFNY</sequence>
<reference evidence="1 2" key="1">
    <citation type="submission" date="2019-10" db="EMBL/GenBank/DDBJ databases">
        <title>New species of Slilvanegrellaceae.</title>
        <authorList>
            <person name="Pitt A."/>
            <person name="Hahn M.W."/>
        </authorList>
    </citation>
    <scope>NUCLEOTIDE SEQUENCE [LARGE SCALE GENOMIC DNA]</scope>
    <source>
        <strain evidence="1 2">SP-Ram-0.45-NSY-1</strain>
    </source>
</reference>
<organism evidence="1 2">
    <name type="scientific">Silvanigrella paludirubra</name>
    <dbReference type="NCBI Taxonomy" id="2499159"/>
    <lineage>
        <taxon>Bacteria</taxon>
        <taxon>Pseudomonadati</taxon>
        <taxon>Bdellovibrionota</taxon>
        <taxon>Oligoflexia</taxon>
        <taxon>Silvanigrellales</taxon>
        <taxon>Silvanigrellaceae</taxon>
        <taxon>Silvanigrella</taxon>
    </lineage>
</organism>
<proteinExistence type="predicted"/>
<comment type="caution">
    <text evidence="1">The sequence shown here is derived from an EMBL/GenBank/DDBJ whole genome shotgun (WGS) entry which is preliminary data.</text>
</comment>
<evidence type="ECO:0000313" key="2">
    <source>
        <dbReference type="Proteomes" id="UP000437748"/>
    </source>
</evidence>
<name>A0A6N6VS28_9BACT</name>
<dbReference type="EMBL" id="WFLM01000003">
    <property type="protein sequence ID" value="KAB8038917.1"/>
    <property type="molecule type" value="Genomic_DNA"/>
</dbReference>
<keyword evidence="2" id="KW-1185">Reference proteome</keyword>
<dbReference type="AlphaFoldDB" id="A0A6N6VS28"/>
<evidence type="ECO:0000313" key="1">
    <source>
        <dbReference type="EMBL" id="KAB8038917.1"/>
    </source>
</evidence>
<dbReference type="Proteomes" id="UP000437748">
    <property type="component" value="Unassembled WGS sequence"/>
</dbReference>